<proteinExistence type="inferred from homology"/>
<dbReference type="InterPro" id="IPR006094">
    <property type="entry name" value="Oxid_FAD_bind_N"/>
</dbReference>
<dbReference type="SUPFAM" id="SSF56176">
    <property type="entry name" value="FAD-binding/transporter-associated domain-like"/>
    <property type="match status" value="1"/>
</dbReference>
<dbReference type="Proteomes" id="UP001497457">
    <property type="component" value="Chromosome 34rd"/>
</dbReference>
<dbReference type="PANTHER" id="PTHR13878:SF65">
    <property type="entry name" value="CYTOKININ DEHYDROGENASE 10"/>
    <property type="match status" value="1"/>
</dbReference>
<dbReference type="PROSITE" id="PS51387">
    <property type="entry name" value="FAD_PCMH"/>
    <property type="match status" value="1"/>
</dbReference>
<dbReference type="SUPFAM" id="SSF55103">
    <property type="entry name" value="FAD-linked oxidases, C-terminal domain"/>
    <property type="match status" value="1"/>
</dbReference>
<dbReference type="Gene3D" id="3.40.462.10">
    <property type="entry name" value="FAD-linked oxidases, C-terminal domain"/>
    <property type="match status" value="1"/>
</dbReference>
<protein>
    <recommendedName>
        <fullName evidence="4">cytokinin dehydrogenase</fullName>
        <ecNumber evidence="4">1.5.99.12</ecNumber>
    </recommendedName>
</protein>
<dbReference type="InterPro" id="IPR016167">
    <property type="entry name" value="FAD-bd_PCMH_sub1"/>
</dbReference>
<evidence type="ECO:0000256" key="4">
    <source>
        <dbReference type="ARBA" id="ARBA00011928"/>
    </source>
</evidence>
<dbReference type="InterPro" id="IPR050432">
    <property type="entry name" value="FAD-linked_Oxidoreductases_BP"/>
</dbReference>
<dbReference type="AlphaFoldDB" id="A0ABC9DNT9"/>
<evidence type="ECO:0000256" key="6">
    <source>
        <dbReference type="ARBA" id="ARBA00022827"/>
    </source>
</evidence>
<reference evidence="10 11" key="2">
    <citation type="submission" date="2024-10" db="EMBL/GenBank/DDBJ databases">
        <authorList>
            <person name="Ryan C."/>
        </authorList>
    </citation>
    <scope>NUCLEOTIDE SEQUENCE [LARGE SCALE GENOMIC DNA]</scope>
</reference>
<evidence type="ECO:0000313" key="11">
    <source>
        <dbReference type="Proteomes" id="UP001497457"/>
    </source>
</evidence>
<name>A0ABC9DNT9_9POAL</name>
<dbReference type="Pfam" id="PF01565">
    <property type="entry name" value="FAD_binding_4"/>
    <property type="match status" value="1"/>
</dbReference>
<dbReference type="InterPro" id="IPR016166">
    <property type="entry name" value="FAD-bd_PCMH"/>
</dbReference>
<reference evidence="11" key="1">
    <citation type="submission" date="2024-06" db="EMBL/GenBank/DDBJ databases">
        <authorList>
            <person name="Ryan C."/>
        </authorList>
    </citation>
    <scope>NUCLEOTIDE SEQUENCE [LARGE SCALE GENOMIC DNA]</scope>
</reference>
<dbReference type="PANTHER" id="PTHR13878">
    <property type="entry name" value="GULONOLACTONE OXIDASE"/>
    <property type="match status" value="1"/>
</dbReference>
<evidence type="ECO:0000256" key="1">
    <source>
        <dbReference type="ARBA" id="ARBA00001974"/>
    </source>
</evidence>
<dbReference type="InterPro" id="IPR016170">
    <property type="entry name" value="Cytok_DH_C_sf"/>
</dbReference>
<accession>A0ABC9DNT9</accession>
<comment type="cofactor">
    <cofactor evidence="1">
        <name>FAD</name>
        <dbReference type="ChEBI" id="CHEBI:57692"/>
    </cofactor>
</comment>
<dbReference type="EMBL" id="OZ075144">
    <property type="protein sequence ID" value="CAL5042223.1"/>
    <property type="molecule type" value="Genomic_DNA"/>
</dbReference>
<gene>
    <name evidence="10" type="ORF">URODEC1_LOCUS87096</name>
</gene>
<dbReference type="PROSITE" id="PS00862">
    <property type="entry name" value="OX2_COVAL_FAD"/>
    <property type="match status" value="1"/>
</dbReference>
<evidence type="ECO:0000256" key="8">
    <source>
        <dbReference type="ARBA" id="ARBA00048224"/>
    </source>
</evidence>
<dbReference type="InterPro" id="IPR016164">
    <property type="entry name" value="FAD-linked_Oxase-like_C"/>
</dbReference>
<evidence type="ECO:0000259" key="9">
    <source>
        <dbReference type="PROSITE" id="PS51387"/>
    </source>
</evidence>
<organism evidence="10 11">
    <name type="scientific">Urochloa decumbens</name>
    <dbReference type="NCBI Taxonomy" id="240449"/>
    <lineage>
        <taxon>Eukaryota</taxon>
        <taxon>Viridiplantae</taxon>
        <taxon>Streptophyta</taxon>
        <taxon>Embryophyta</taxon>
        <taxon>Tracheophyta</taxon>
        <taxon>Spermatophyta</taxon>
        <taxon>Magnoliopsida</taxon>
        <taxon>Liliopsida</taxon>
        <taxon>Poales</taxon>
        <taxon>Poaceae</taxon>
        <taxon>PACMAD clade</taxon>
        <taxon>Panicoideae</taxon>
        <taxon>Panicodae</taxon>
        <taxon>Paniceae</taxon>
        <taxon>Melinidinae</taxon>
        <taxon>Urochloa</taxon>
    </lineage>
</organism>
<dbReference type="Gene3D" id="3.30.43.10">
    <property type="entry name" value="Uridine Diphospho-n-acetylenolpyruvylglucosamine Reductase, domain 2"/>
    <property type="match status" value="1"/>
</dbReference>
<dbReference type="Pfam" id="PF09265">
    <property type="entry name" value="Cytokin-bind"/>
    <property type="match status" value="1"/>
</dbReference>
<comment type="subunit">
    <text evidence="3">Monomer.</text>
</comment>
<evidence type="ECO:0000256" key="5">
    <source>
        <dbReference type="ARBA" id="ARBA00022630"/>
    </source>
</evidence>
<dbReference type="GO" id="GO:0019139">
    <property type="term" value="F:cytokinin dehydrogenase activity"/>
    <property type="evidence" value="ECO:0007669"/>
    <property type="project" value="UniProtKB-EC"/>
</dbReference>
<evidence type="ECO:0000256" key="3">
    <source>
        <dbReference type="ARBA" id="ARBA00011245"/>
    </source>
</evidence>
<evidence type="ECO:0000256" key="2">
    <source>
        <dbReference type="ARBA" id="ARBA00005466"/>
    </source>
</evidence>
<dbReference type="InterPro" id="IPR016169">
    <property type="entry name" value="FAD-bd_PCMH_sub2"/>
</dbReference>
<dbReference type="Gene3D" id="3.30.465.10">
    <property type="match status" value="1"/>
</dbReference>
<comment type="similarity">
    <text evidence="2">Belongs to the oxygen-dependent FAD-linked oxidoreductase family.</text>
</comment>
<keyword evidence="5" id="KW-0285">Flavoprotein</keyword>
<feature type="domain" description="FAD-binding PCMH-type" evidence="9">
    <location>
        <begin position="115"/>
        <end position="294"/>
    </location>
</feature>
<evidence type="ECO:0000256" key="7">
    <source>
        <dbReference type="ARBA" id="ARBA00023002"/>
    </source>
</evidence>
<keyword evidence="11" id="KW-1185">Reference proteome</keyword>
<dbReference type="InterPro" id="IPR015345">
    <property type="entry name" value="Cytokinin_DH_FAD/cytokin-bd"/>
</dbReference>
<evidence type="ECO:0000313" key="10">
    <source>
        <dbReference type="EMBL" id="CAL5042223.1"/>
    </source>
</evidence>
<dbReference type="EC" id="1.5.99.12" evidence="4"/>
<keyword evidence="6" id="KW-0274">FAD</keyword>
<dbReference type="InterPro" id="IPR036318">
    <property type="entry name" value="FAD-bd_PCMH-like_sf"/>
</dbReference>
<sequence>MLHFSKPILTETLTLNYKCVRDLMTLAHIRISLMPSANSSCPASSIPTLSDNNMPRACLAMFLMITSFIPTINHFNIVTTVALPDDDIFTLDIVSKIHTDHDSTAKASSDFGHIVEAIPNGVFHPTSPADIAALIRLSISQSKPFTVAPRGQGHSARGQTLASGGIVIDMRSMGRGDNVCRVNMSTDELWVDVGGEQLWIDILHATLKHGLAPRIWTDYLRITVGGTLSNGGIGGQAFRHGPQISNVHELDVVTGMGEMITCSPDKHSDLFFAALGGLGQFGVITRARIALEPASKRVLWVRIAYSDVESFTSDQELLISKRSSGSGFDYIEGQVQLNRTLTEGRRSSSFFSASELDRLAELALRTGSTAIYYIEGAMYYNDDTASSVNQRLERLLEELSFAPGFTFVRDVSYVEFLDRVGREEQKLRSAGVWDVPHPWLNLFVPRSRILDFDASVVKGILRDAKPVGLILMYPMNKDMWDDRMTAATPDDGEDDVFYAVGLLRSAVAAGELERLERENAAVLEFCDREGIGCKQYLPHHASPDGWRRHFGEKWSRVAALKRKYDPWAILSPGQGIFFPAGAAVAGGSASV</sequence>
<comment type="catalytic activity">
    <reaction evidence="8">
        <text>N(6)-dimethylallyladenine + A + H2O = 3-methyl-2-butenal + adenine + AH2</text>
        <dbReference type="Rhea" id="RHEA:13625"/>
        <dbReference type="ChEBI" id="CHEBI:13193"/>
        <dbReference type="ChEBI" id="CHEBI:15377"/>
        <dbReference type="ChEBI" id="CHEBI:15825"/>
        <dbReference type="ChEBI" id="CHEBI:16708"/>
        <dbReference type="ChEBI" id="CHEBI:17499"/>
        <dbReference type="ChEBI" id="CHEBI:17660"/>
        <dbReference type="EC" id="1.5.99.12"/>
    </reaction>
</comment>
<dbReference type="InterPro" id="IPR006093">
    <property type="entry name" value="Oxy_OxRdtase_FAD_BS"/>
</dbReference>
<keyword evidence="7" id="KW-0560">Oxidoreductase</keyword>